<dbReference type="Pfam" id="PF04084">
    <property type="entry name" value="RecA-like_ORC2"/>
    <property type="match status" value="1"/>
</dbReference>
<evidence type="ECO:0000256" key="5">
    <source>
        <dbReference type="RuleBase" id="RU368084"/>
    </source>
</evidence>
<dbReference type="InterPro" id="IPR056773">
    <property type="entry name" value="WHD_ORC2"/>
</dbReference>
<evidence type="ECO:0000313" key="10">
    <source>
        <dbReference type="Proteomes" id="UP001161017"/>
    </source>
</evidence>
<evidence type="ECO:0000259" key="7">
    <source>
        <dbReference type="Pfam" id="PF04084"/>
    </source>
</evidence>
<comment type="caution">
    <text evidence="9">The sequence shown here is derived from an EMBL/GenBank/DDBJ whole genome shotgun (WGS) entry which is preliminary data.</text>
</comment>
<accession>A0AA43QT15</accession>
<feature type="domain" description="Origin recognition complex subunit 2 RecA-like" evidence="7">
    <location>
        <begin position="226"/>
        <end position="396"/>
    </location>
</feature>
<comment type="subcellular location">
    <subcellularLocation>
        <location evidence="1 5">Nucleus</location>
    </subcellularLocation>
</comment>
<evidence type="ECO:0000256" key="6">
    <source>
        <dbReference type="SAM" id="MobiDB-lite"/>
    </source>
</evidence>
<dbReference type="GO" id="GO:0006260">
    <property type="term" value="P:DNA replication"/>
    <property type="evidence" value="ECO:0007669"/>
    <property type="project" value="UniProtKB-UniRule"/>
</dbReference>
<feature type="region of interest" description="Disordered" evidence="6">
    <location>
        <begin position="1"/>
        <end position="174"/>
    </location>
</feature>
<evidence type="ECO:0000256" key="2">
    <source>
        <dbReference type="ARBA" id="ARBA00007421"/>
    </source>
</evidence>
<dbReference type="GO" id="GO:0003688">
    <property type="term" value="F:DNA replication origin binding"/>
    <property type="evidence" value="ECO:0007669"/>
    <property type="project" value="UniProtKB-UniRule"/>
</dbReference>
<evidence type="ECO:0000259" key="8">
    <source>
        <dbReference type="Pfam" id="PF24882"/>
    </source>
</evidence>
<comment type="function">
    <text evidence="5">Component of the origin recognition complex (ORC) that binds origins of replication. DNA-binding is ATP-dependent. ORC is required to assemble the pre-replication complex necessary to initiate DNA replication.</text>
</comment>
<evidence type="ECO:0000313" key="9">
    <source>
        <dbReference type="EMBL" id="MDI1491677.1"/>
    </source>
</evidence>
<name>A0AA43QT15_9LECA</name>
<feature type="compositionally biased region" description="Basic and acidic residues" evidence="6">
    <location>
        <begin position="127"/>
        <end position="150"/>
    </location>
</feature>
<feature type="region of interest" description="Disordered" evidence="6">
    <location>
        <begin position="461"/>
        <end position="482"/>
    </location>
</feature>
<evidence type="ECO:0000256" key="4">
    <source>
        <dbReference type="ARBA" id="ARBA00023242"/>
    </source>
</evidence>
<keyword evidence="4 5" id="KW-0539">Nucleus</keyword>
<dbReference type="AlphaFoldDB" id="A0AA43QT15"/>
<keyword evidence="10" id="KW-1185">Reference proteome</keyword>
<reference evidence="9" key="1">
    <citation type="journal article" date="2023" name="Genome Biol. Evol.">
        <title>First Whole Genome Sequence and Flow Cytometry Genome Size Data for the Lichen-Forming Fungus Ramalina farinacea (Ascomycota).</title>
        <authorList>
            <person name="Llewellyn T."/>
            <person name="Mian S."/>
            <person name="Hill R."/>
            <person name="Leitch I.J."/>
            <person name="Gaya E."/>
        </authorList>
    </citation>
    <scope>NUCLEOTIDE SEQUENCE</scope>
    <source>
        <strain evidence="9">LIQ254RAFAR</strain>
    </source>
</reference>
<evidence type="ECO:0000256" key="1">
    <source>
        <dbReference type="ARBA" id="ARBA00004123"/>
    </source>
</evidence>
<organism evidence="9 10">
    <name type="scientific">Ramalina farinacea</name>
    <dbReference type="NCBI Taxonomy" id="258253"/>
    <lineage>
        <taxon>Eukaryota</taxon>
        <taxon>Fungi</taxon>
        <taxon>Dikarya</taxon>
        <taxon>Ascomycota</taxon>
        <taxon>Pezizomycotina</taxon>
        <taxon>Lecanoromycetes</taxon>
        <taxon>OSLEUM clade</taxon>
        <taxon>Lecanoromycetidae</taxon>
        <taxon>Lecanorales</taxon>
        <taxon>Lecanorineae</taxon>
        <taxon>Ramalinaceae</taxon>
        <taxon>Ramalina</taxon>
    </lineage>
</organism>
<dbReference type="InterPro" id="IPR056772">
    <property type="entry name" value="RecA-like_ORC2"/>
</dbReference>
<evidence type="ECO:0000256" key="3">
    <source>
        <dbReference type="ARBA" id="ARBA00022705"/>
    </source>
</evidence>
<protein>
    <recommendedName>
        <fullName evidence="5">Origin recognition complex subunit 2</fullName>
    </recommendedName>
</protein>
<comment type="similarity">
    <text evidence="2 5">Belongs to the ORC2 family.</text>
</comment>
<feature type="compositionally biased region" description="Basic residues" evidence="6">
    <location>
        <begin position="161"/>
        <end position="170"/>
    </location>
</feature>
<dbReference type="PANTHER" id="PTHR14052:SF0">
    <property type="entry name" value="ORIGIN RECOGNITION COMPLEX SUBUNIT 2"/>
    <property type="match status" value="1"/>
</dbReference>
<proteinExistence type="inferred from homology"/>
<keyword evidence="3 5" id="KW-0235">DNA replication</keyword>
<dbReference type="PANTHER" id="PTHR14052">
    <property type="entry name" value="ORIGIN RECOGNITION COMPLEX SUBUNIT 2"/>
    <property type="match status" value="1"/>
</dbReference>
<feature type="domain" description="Origin recognition complex subunit 2 winged-helix" evidence="8">
    <location>
        <begin position="480"/>
        <end position="539"/>
    </location>
</feature>
<gene>
    <name evidence="9" type="primary">ORC2</name>
    <name evidence="9" type="ORF">OHK93_002886</name>
</gene>
<comment type="subunit">
    <text evidence="5">Component of the origin recognition complex (ORC).</text>
</comment>
<dbReference type="InterPro" id="IPR007220">
    <property type="entry name" value="ORC2"/>
</dbReference>
<dbReference type="GO" id="GO:0005664">
    <property type="term" value="C:nuclear origin of replication recognition complex"/>
    <property type="evidence" value="ECO:0007669"/>
    <property type="project" value="UniProtKB-UniRule"/>
</dbReference>
<dbReference type="Pfam" id="PF24882">
    <property type="entry name" value="WHD_ORC2"/>
    <property type="match status" value="1"/>
</dbReference>
<dbReference type="EMBL" id="JAPUFD010000015">
    <property type="protein sequence ID" value="MDI1491677.1"/>
    <property type="molecule type" value="Genomic_DNA"/>
</dbReference>
<dbReference type="Proteomes" id="UP001161017">
    <property type="component" value="Unassembled WGS sequence"/>
</dbReference>
<sequence>MYEGEEDASKVADGNPEKGLTMDSSLETPSKKRRGRPPGSTNKSKSKSNGRAVNEAVTPKGKGKVLFPDAKHASHGSGKPSTPASKLVPETPSRSQRTRRSKTLSGLRALGGSDDGLDEDEGGTPVRQDDQAEDDLHALSEDQEASDRGADTTLETPSKGTPKKRRRKKSATPPQSLAPYERYFWANRPGRVKTSNNTLAGISLLSHEEYHDLAASYQDPHADAYRSLHKIHTRSFPQWRFELSEDFNICLYGYGSKRRLVTEFADYLHDHETDPRIFVVNGYLPTLNLRNVLTTLATLVFDCKTHELPSNLGAQPRDIIASIISHLTEHPPDDPIYLFINSLDATPLRRSPTPALLAQLASHPSIRVLATCDTPNFPLLWDVNLRDKYNWLFHDTTTFQSFAGVEIGSVVDEFNELLGQSGRTVTGKGGASYVLKSLMENARSLYRVLLAEILAAADTGNLDEDRGSDDDDGGEGATAGGELGGMERKALFQKVVEEFICSSEMGFTQLLNEFYDHDMLVDRKDADGTRVLGVPWTRGECEEILEELMG</sequence>